<dbReference type="PRINTS" id="PR00035">
    <property type="entry name" value="HTHGNTR"/>
</dbReference>
<dbReference type="AlphaFoldDB" id="A0A840S789"/>
<dbReference type="SMART" id="SM00866">
    <property type="entry name" value="UTRA"/>
    <property type="match status" value="1"/>
</dbReference>
<dbReference type="PANTHER" id="PTHR44846">
    <property type="entry name" value="MANNOSYL-D-GLYCERATE TRANSPORT/METABOLISM SYSTEM REPRESSOR MNGR-RELATED"/>
    <property type="match status" value="1"/>
</dbReference>
<dbReference type="FunFam" id="1.10.10.10:FF:000079">
    <property type="entry name" value="GntR family transcriptional regulator"/>
    <property type="match status" value="1"/>
</dbReference>
<organism evidence="6 7">
    <name type="scientific">Inhella inkyongensis</name>
    <dbReference type="NCBI Taxonomy" id="392593"/>
    <lineage>
        <taxon>Bacteria</taxon>
        <taxon>Pseudomonadati</taxon>
        <taxon>Pseudomonadota</taxon>
        <taxon>Betaproteobacteria</taxon>
        <taxon>Burkholderiales</taxon>
        <taxon>Sphaerotilaceae</taxon>
        <taxon>Inhella</taxon>
    </lineage>
</organism>
<evidence type="ECO:0000256" key="3">
    <source>
        <dbReference type="ARBA" id="ARBA00023163"/>
    </source>
</evidence>
<dbReference type="GO" id="GO:0003677">
    <property type="term" value="F:DNA binding"/>
    <property type="evidence" value="ECO:0007669"/>
    <property type="project" value="UniProtKB-UniRule"/>
</dbReference>
<sequence length="239" mass="26355">MTEIPKELSPRYTLVQAHLREGIKSGQWTVGDRLPSESELVAQFGVSRMTVNRALRELEQEGLIRRQQGAGSFVAPLERVASTLVIRDIHEEIAARGHRHEAELLQLGERRARRGEAERLGLEAGARLFHSRILHRENGLPLQLEDRLVNPACAPDYLAQDFRQQTPTAYLLQVAPLTGATYQIEAAAANAEEAQALGLSAGDPCLVIERSSRSHGGTVTWVRLVHPGARHVLTGSFEA</sequence>
<evidence type="ECO:0000313" key="7">
    <source>
        <dbReference type="Proteomes" id="UP000554837"/>
    </source>
</evidence>
<keyword evidence="7" id="KW-1185">Reference proteome</keyword>
<dbReference type="InterPro" id="IPR050679">
    <property type="entry name" value="Bact_HTH_transcr_reg"/>
</dbReference>
<dbReference type="Pfam" id="PF00392">
    <property type="entry name" value="GntR"/>
    <property type="match status" value="1"/>
</dbReference>
<name>A0A840S789_9BURK</name>
<dbReference type="Gene3D" id="3.40.1410.10">
    <property type="entry name" value="Chorismate lyase-like"/>
    <property type="match status" value="1"/>
</dbReference>
<keyword evidence="2" id="KW-0238">DNA-binding</keyword>
<keyword evidence="3" id="KW-0804">Transcription</keyword>
<evidence type="ECO:0000313" key="6">
    <source>
        <dbReference type="EMBL" id="MBB5204319.1"/>
    </source>
</evidence>
<dbReference type="PROSITE" id="PS50949">
    <property type="entry name" value="HTH_GNTR"/>
    <property type="match status" value="1"/>
</dbReference>
<dbReference type="SMART" id="SM00345">
    <property type="entry name" value="HTH_GNTR"/>
    <property type="match status" value="1"/>
</dbReference>
<dbReference type="Gene3D" id="1.10.10.10">
    <property type="entry name" value="Winged helix-like DNA-binding domain superfamily/Winged helix DNA-binding domain"/>
    <property type="match status" value="1"/>
</dbReference>
<dbReference type="Proteomes" id="UP000554837">
    <property type="component" value="Unassembled WGS sequence"/>
</dbReference>
<dbReference type="InterPro" id="IPR036390">
    <property type="entry name" value="WH_DNA-bd_sf"/>
</dbReference>
<dbReference type="InterPro" id="IPR028978">
    <property type="entry name" value="Chorismate_lyase_/UTRA_dom_sf"/>
</dbReference>
<reference evidence="6 7" key="1">
    <citation type="submission" date="2020-08" db="EMBL/GenBank/DDBJ databases">
        <title>Genomic Encyclopedia of Type Strains, Phase IV (KMG-IV): sequencing the most valuable type-strain genomes for metagenomic binning, comparative biology and taxonomic classification.</title>
        <authorList>
            <person name="Goeker M."/>
        </authorList>
    </citation>
    <scope>NUCLEOTIDE SEQUENCE [LARGE SCALE GENOMIC DNA]</scope>
    <source>
        <strain evidence="6 7">DSM 23958</strain>
    </source>
</reference>
<evidence type="ECO:0000256" key="1">
    <source>
        <dbReference type="ARBA" id="ARBA00023015"/>
    </source>
</evidence>
<dbReference type="GO" id="GO:0045892">
    <property type="term" value="P:negative regulation of DNA-templated transcription"/>
    <property type="evidence" value="ECO:0007669"/>
    <property type="project" value="UniProtKB-UniRule"/>
</dbReference>
<dbReference type="InterPro" id="IPR011663">
    <property type="entry name" value="UTRA"/>
</dbReference>
<dbReference type="InterPro" id="IPR000524">
    <property type="entry name" value="Tscrpt_reg_HTH_GntR"/>
</dbReference>
<dbReference type="Pfam" id="PF07702">
    <property type="entry name" value="UTRA"/>
    <property type="match status" value="1"/>
</dbReference>
<evidence type="ECO:0000259" key="5">
    <source>
        <dbReference type="PROSITE" id="PS50949"/>
    </source>
</evidence>
<dbReference type="OrthoDB" id="9808698at2"/>
<dbReference type="EMBL" id="JACHHO010000002">
    <property type="protein sequence ID" value="MBB5204319.1"/>
    <property type="molecule type" value="Genomic_DNA"/>
</dbReference>
<keyword evidence="1" id="KW-0805">Transcription regulation</keyword>
<dbReference type="GO" id="GO:0003700">
    <property type="term" value="F:DNA-binding transcription factor activity"/>
    <property type="evidence" value="ECO:0007669"/>
    <property type="project" value="UniProtKB-UniRule"/>
</dbReference>
<dbReference type="GO" id="GO:0006547">
    <property type="term" value="P:L-histidine metabolic process"/>
    <property type="evidence" value="ECO:0007669"/>
    <property type="project" value="UniProtKB-UniRule"/>
</dbReference>
<dbReference type="SUPFAM" id="SSF46785">
    <property type="entry name" value="Winged helix' DNA-binding domain"/>
    <property type="match status" value="1"/>
</dbReference>
<dbReference type="PANTHER" id="PTHR44846:SF16">
    <property type="entry name" value="TRANSCRIPTIONAL REGULATOR PHNF-RELATED"/>
    <property type="match status" value="1"/>
</dbReference>
<dbReference type="NCBIfam" id="TIGR02018">
    <property type="entry name" value="his_ut_repres"/>
    <property type="match status" value="1"/>
</dbReference>
<dbReference type="InterPro" id="IPR010248">
    <property type="entry name" value="His_ut_repres"/>
</dbReference>
<dbReference type="RefSeq" id="WP_138855992.1">
    <property type="nucleotide sequence ID" value="NZ_CP040709.1"/>
</dbReference>
<dbReference type="InterPro" id="IPR036388">
    <property type="entry name" value="WH-like_DNA-bd_sf"/>
</dbReference>
<evidence type="ECO:0000256" key="2">
    <source>
        <dbReference type="ARBA" id="ARBA00023125"/>
    </source>
</evidence>
<accession>A0A840S789</accession>
<dbReference type="CDD" id="cd07377">
    <property type="entry name" value="WHTH_GntR"/>
    <property type="match status" value="1"/>
</dbReference>
<feature type="domain" description="HTH gntR-type" evidence="5">
    <location>
        <begin position="9"/>
        <end position="77"/>
    </location>
</feature>
<evidence type="ECO:0000256" key="4">
    <source>
        <dbReference type="NCBIfam" id="TIGR02018"/>
    </source>
</evidence>
<comment type="caution">
    <text evidence="6">The sequence shown here is derived from an EMBL/GenBank/DDBJ whole genome shotgun (WGS) entry which is preliminary data.</text>
</comment>
<gene>
    <name evidence="6" type="ORF">HNQ51_001633</name>
</gene>
<proteinExistence type="predicted"/>
<protein>
    <recommendedName>
        <fullName evidence="4">Histidine utilization repressor</fullName>
    </recommendedName>
</protein>
<dbReference type="SUPFAM" id="SSF64288">
    <property type="entry name" value="Chorismate lyase-like"/>
    <property type="match status" value="1"/>
</dbReference>